<dbReference type="Pfam" id="PF00144">
    <property type="entry name" value="Beta-lactamase"/>
    <property type="match status" value="1"/>
</dbReference>
<gene>
    <name evidence="4" type="ORF">DDQ68_02350</name>
</gene>
<protein>
    <submittedName>
        <fullName evidence="4">Peptidase</fullName>
    </submittedName>
</protein>
<keyword evidence="2" id="KW-0472">Membrane</keyword>
<keyword evidence="2" id="KW-0812">Transmembrane</keyword>
<dbReference type="EMBL" id="CP029145">
    <property type="protein sequence ID" value="AWM31729.1"/>
    <property type="molecule type" value="Genomic_DNA"/>
</dbReference>
<feature type="compositionally biased region" description="Polar residues" evidence="1">
    <location>
        <begin position="7"/>
        <end position="28"/>
    </location>
</feature>
<feature type="region of interest" description="Disordered" evidence="1">
    <location>
        <begin position="1"/>
        <end position="45"/>
    </location>
</feature>
<organism evidence="4 5">
    <name type="scientific">Hymenobacter nivis</name>
    <dbReference type="NCBI Taxonomy" id="1850093"/>
    <lineage>
        <taxon>Bacteria</taxon>
        <taxon>Pseudomonadati</taxon>
        <taxon>Bacteroidota</taxon>
        <taxon>Cytophagia</taxon>
        <taxon>Cytophagales</taxon>
        <taxon>Hymenobacteraceae</taxon>
        <taxon>Hymenobacter</taxon>
    </lineage>
</organism>
<dbReference type="PANTHER" id="PTHR46825:SF7">
    <property type="entry name" value="D-ALANYL-D-ALANINE CARBOXYPEPTIDASE"/>
    <property type="match status" value="1"/>
</dbReference>
<evidence type="ECO:0000313" key="4">
    <source>
        <dbReference type="EMBL" id="AWM31729.1"/>
    </source>
</evidence>
<dbReference type="OrthoDB" id="9793489at2"/>
<dbReference type="Gene3D" id="3.40.710.10">
    <property type="entry name" value="DD-peptidase/beta-lactamase superfamily"/>
    <property type="match status" value="1"/>
</dbReference>
<dbReference type="PANTHER" id="PTHR46825">
    <property type="entry name" value="D-ALANYL-D-ALANINE-CARBOXYPEPTIDASE/ENDOPEPTIDASE AMPH"/>
    <property type="match status" value="1"/>
</dbReference>
<name>A0A2Z3GDP9_9BACT</name>
<accession>A0A2Z3GDP9</accession>
<proteinExistence type="predicted"/>
<keyword evidence="2" id="KW-1133">Transmembrane helix</keyword>
<evidence type="ECO:0000256" key="2">
    <source>
        <dbReference type="SAM" id="Phobius"/>
    </source>
</evidence>
<evidence type="ECO:0000313" key="5">
    <source>
        <dbReference type="Proteomes" id="UP000245999"/>
    </source>
</evidence>
<sequence length="520" mass="55479">MWATASCRPTTTGPPTKSRPWPTSSTCMTPRPSWPRAATRGPQPGANFFRNAVMPRPARRFFAYILPFLTFFPSPAMLPRATPFLIGLLGLTAVAAQAQQLNTAKLDSLVNALDANHKMMGSLALSKGGQVVYRRAFGEARLAPSAPATPDTRYRIGSLTKVFTGVMIFQLIEEKKLALDTPLATFFPQVPGAAAITIDQLLSHRSGLHNFTNDPAFPAFMTKPHTQAEMVALIAAPKPDFAPGTKAAYSNSNFVLLGYIVEKLAKMPYPQALQKRVLARAGLKNTFYGGKINPQAQEALSYEWGSGGWKLAPETDMSVPGGAGALVSTPTDLTRFLEALFGGKLLAASSLATMQTIRDGYGRALFGLPFGAKQGYGHTGGIDGFNAVAGYFPADKLAVALCSNAAAYAFNDVLIGVLSIYFGQPYKIPDFTPSTYAPPVADLDRYAGTYASPGFPLKITVTREGPGLQAQATGQGAFELAPVGSGVFKFDPAGIRMEFDAAKPTFTLTQGGGTYLFTKE</sequence>
<evidence type="ECO:0000256" key="1">
    <source>
        <dbReference type="SAM" id="MobiDB-lite"/>
    </source>
</evidence>
<keyword evidence="5" id="KW-1185">Reference proteome</keyword>
<dbReference type="Proteomes" id="UP000245999">
    <property type="component" value="Chromosome"/>
</dbReference>
<dbReference type="SUPFAM" id="SSF56601">
    <property type="entry name" value="beta-lactamase/transpeptidase-like"/>
    <property type="match status" value="1"/>
</dbReference>
<dbReference type="KEGG" id="hnv:DDQ68_02350"/>
<dbReference type="InterPro" id="IPR050491">
    <property type="entry name" value="AmpC-like"/>
</dbReference>
<evidence type="ECO:0000259" key="3">
    <source>
        <dbReference type="Pfam" id="PF00144"/>
    </source>
</evidence>
<reference evidence="5" key="1">
    <citation type="submission" date="2018-04" db="EMBL/GenBank/DDBJ databases">
        <title>Complete genome of Antarctic heterotrophic bacterium Hymenobacter nivis.</title>
        <authorList>
            <person name="Terashima M."/>
        </authorList>
    </citation>
    <scope>NUCLEOTIDE SEQUENCE [LARGE SCALE GENOMIC DNA]</scope>
    <source>
        <strain evidence="5">NBRC 111535</strain>
    </source>
</reference>
<feature type="domain" description="Beta-lactamase-related" evidence="3">
    <location>
        <begin position="107"/>
        <end position="407"/>
    </location>
</feature>
<dbReference type="AlphaFoldDB" id="A0A2Z3GDP9"/>
<dbReference type="InterPro" id="IPR001466">
    <property type="entry name" value="Beta-lactam-related"/>
</dbReference>
<feature type="transmembrane region" description="Helical" evidence="2">
    <location>
        <begin position="61"/>
        <end position="78"/>
    </location>
</feature>
<dbReference type="InterPro" id="IPR012338">
    <property type="entry name" value="Beta-lactam/transpept-like"/>
</dbReference>